<sequence length="75" mass="8564">MTKDSKFIKARYIDKDLPPEGTITEYGEIYSYNSNSSIDVGGIVLQTITGYCHQDTLEINNVKLLDCKANHYWTE</sequence>
<reference evidence="1 2" key="1">
    <citation type="submission" date="2020-05" db="EMBL/GenBank/DDBJ databases">
        <title>Genomics and ecology of novel Flavobacterium phages from the Baltic Sea.</title>
        <authorList>
            <person name="Hoetzinger M."/>
            <person name="Nilsson E."/>
            <person name="Holmfeldt K."/>
        </authorList>
    </citation>
    <scope>NUCLEOTIDE SEQUENCE [LARGE SCALE GENOMIC DNA]</scope>
</reference>
<organism evidence="1 2">
    <name type="scientific">Flavobacterium phage vB_FspP_elemoA_7-9A</name>
    <dbReference type="NCBI Taxonomy" id="2743781"/>
    <lineage>
        <taxon>Viruses</taxon>
        <taxon>Duplodnaviria</taxon>
        <taxon>Heunggongvirae</taxon>
        <taxon>Uroviricota</taxon>
        <taxon>Caudoviricetes</taxon>
        <taxon>Elemovirus</taxon>
        <taxon>Elemovirus elemoA</taxon>
    </lineage>
</organism>
<dbReference type="EMBL" id="MT497017">
    <property type="protein sequence ID" value="QLF85241.1"/>
    <property type="molecule type" value="Genomic_DNA"/>
</dbReference>
<keyword evidence="2" id="KW-1185">Reference proteome</keyword>
<name>A0A7D5K828_9CAUD</name>
<protein>
    <submittedName>
        <fullName evidence="1">Uncharacterized protein</fullName>
    </submittedName>
</protein>
<evidence type="ECO:0000313" key="1">
    <source>
        <dbReference type="EMBL" id="QLF85241.1"/>
    </source>
</evidence>
<proteinExistence type="predicted"/>
<evidence type="ECO:0000313" key="2">
    <source>
        <dbReference type="Proteomes" id="UP000510645"/>
    </source>
</evidence>
<accession>A0A7D5K828</accession>
<dbReference type="Proteomes" id="UP000510645">
    <property type="component" value="Segment"/>
</dbReference>
<gene>
    <name evidence="1" type="ORF">elemo79Aphanotate_47</name>
</gene>